<proteinExistence type="inferred from homology"/>
<gene>
    <name evidence="12" type="ORF">O181_096359</name>
</gene>
<evidence type="ECO:0000256" key="3">
    <source>
        <dbReference type="ARBA" id="ARBA00022692"/>
    </source>
</evidence>
<dbReference type="PANTHER" id="PTHR45829">
    <property type="entry name" value="MITOCHONDRIAL CARRIER PROTEIN RIM2"/>
    <property type="match status" value="1"/>
</dbReference>
<dbReference type="InterPro" id="IPR049562">
    <property type="entry name" value="SLC25A33/36-like"/>
</dbReference>
<keyword evidence="6" id="KW-1133">Transmembrane helix</keyword>
<reference evidence="12" key="1">
    <citation type="submission" date="2021-03" db="EMBL/GenBank/DDBJ databases">
        <title>Draft genome sequence of rust myrtle Austropuccinia psidii MF-1, a brazilian biotype.</title>
        <authorList>
            <person name="Quecine M.C."/>
            <person name="Pachon D.M.R."/>
            <person name="Bonatelli M.L."/>
            <person name="Correr F.H."/>
            <person name="Franceschini L.M."/>
            <person name="Leite T.F."/>
            <person name="Margarido G.R.A."/>
            <person name="Almeida C.A."/>
            <person name="Ferrarezi J.A."/>
            <person name="Labate C.A."/>
        </authorList>
    </citation>
    <scope>NUCLEOTIDE SEQUENCE</scope>
    <source>
        <strain evidence="12">MF-1</strain>
    </source>
</reference>
<evidence type="ECO:0000256" key="5">
    <source>
        <dbReference type="ARBA" id="ARBA00022792"/>
    </source>
</evidence>
<comment type="subcellular location">
    <subcellularLocation>
        <location evidence="1">Mitochondrion inner membrane</location>
        <topology evidence="1">Multi-pass membrane protein</topology>
    </subcellularLocation>
</comment>
<keyword evidence="4" id="KW-0677">Repeat</keyword>
<dbReference type="GO" id="GO:0015218">
    <property type="term" value="F:pyrimidine nucleotide transmembrane transporter activity"/>
    <property type="evidence" value="ECO:0007669"/>
    <property type="project" value="InterPro"/>
</dbReference>
<sequence length="474" mass="52102">MIDLTPSKLQPSNSSLNHHLTLPQTYLIALIQNHFHPSSNSNQSNKSIHQILYQNWKSLFKDINSNYSTSINHSYPPSRPSSSSSSPSSNSHNQLSKSSGSVQNHSSPPAWLHFVAGGLGGMCGATLTAPFDLVKTRLQSSTYYPNHLTHARLSFTSSYPNQSRSIRLSHPNRLFYHFVDTGKIIGNIHRTEGSQALFRGLGPTLVGAIPARAINFCVYGNGKEFYSRLLIPNLTDSSSLVHICSAITAGIATATATNPIWVVKTRLQLDQPSSSPSIPQVIQTSPTQTVPRPHSHTTIALEPSKYSNRSSFLSRSIGTSLQCISKIYHQEGILGFYRGLSASYLGVAEGTIQWTLYEKFKRWGSPFNTGSSDGETETWISKMFAAGAAKLIATGITYPHEVIRTRMRQKPPPPPLQPKYSGLYSTFKVILVEEGPKAFYGGLSPHLLRVVPNAIVMYTVYEAVMSLSRPTILV</sequence>
<dbReference type="GO" id="GO:1990519">
    <property type="term" value="P:pyrimidine nucleotide import into mitochondrion"/>
    <property type="evidence" value="ECO:0007669"/>
    <property type="project" value="TreeGrafter"/>
</dbReference>
<dbReference type="Pfam" id="PF00153">
    <property type="entry name" value="Mito_carr"/>
    <property type="match status" value="3"/>
</dbReference>
<comment type="caution">
    <text evidence="12">The sequence shown here is derived from an EMBL/GenBank/DDBJ whole genome shotgun (WGS) entry which is preliminary data.</text>
</comment>
<dbReference type="EMBL" id="AVOT02064177">
    <property type="protein sequence ID" value="MBW0556644.1"/>
    <property type="molecule type" value="Genomic_DNA"/>
</dbReference>
<evidence type="ECO:0000256" key="1">
    <source>
        <dbReference type="ARBA" id="ARBA00004448"/>
    </source>
</evidence>
<keyword evidence="3 9" id="KW-0812">Transmembrane</keyword>
<evidence type="ECO:0000256" key="7">
    <source>
        <dbReference type="ARBA" id="ARBA00023128"/>
    </source>
</evidence>
<dbReference type="SUPFAM" id="SSF103506">
    <property type="entry name" value="Mitochondrial carrier"/>
    <property type="match status" value="1"/>
</dbReference>
<evidence type="ECO:0008006" key="14">
    <source>
        <dbReference type="Google" id="ProtNLM"/>
    </source>
</evidence>
<evidence type="ECO:0000256" key="11">
    <source>
        <dbReference type="SAM" id="MobiDB-lite"/>
    </source>
</evidence>
<name>A0A9Q3J752_9BASI</name>
<feature type="compositionally biased region" description="Low complexity" evidence="11">
    <location>
        <begin position="274"/>
        <end position="286"/>
    </location>
</feature>
<keyword evidence="13" id="KW-1185">Reference proteome</keyword>
<dbReference type="PRINTS" id="PR00926">
    <property type="entry name" value="MITOCARRIER"/>
</dbReference>
<feature type="repeat" description="Solcar" evidence="9">
    <location>
        <begin position="377"/>
        <end position="467"/>
    </location>
</feature>
<evidence type="ECO:0000313" key="12">
    <source>
        <dbReference type="EMBL" id="MBW0556644.1"/>
    </source>
</evidence>
<evidence type="ECO:0000256" key="2">
    <source>
        <dbReference type="ARBA" id="ARBA00022448"/>
    </source>
</evidence>
<keyword evidence="5" id="KW-0999">Mitochondrion inner membrane</keyword>
<evidence type="ECO:0000313" key="13">
    <source>
        <dbReference type="Proteomes" id="UP000765509"/>
    </source>
</evidence>
<protein>
    <recommendedName>
        <fullName evidence="14">Mitochondrial carrier protein RIM2</fullName>
    </recommendedName>
</protein>
<feature type="region of interest" description="Disordered" evidence="11">
    <location>
        <begin position="71"/>
        <end position="105"/>
    </location>
</feature>
<dbReference type="OrthoDB" id="269120at2759"/>
<dbReference type="GO" id="GO:0005743">
    <property type="term" value="C:mitochondrial inner membrane"/>
    <property type="evidence" value="ECO:0007669"/>
    <property type="project" value="UniProtKB-SubCell"/>
</dbReference>
<evidence type="ECO:0000256" key="4">
    <source>
        <dbReference type="ARBA" id="ARBA00022737"/>
    </source>
</evidence>
<accession>A0A9Q3J752</accession>
<dbReference type="AlphaFoldDB" id="A0A9Q3J752"/>
<dbReference type="Gene3D" id="1.50.40.10">
    <property type="entry name" value="Mitochondrial carrier domain"/>
    <property type="match status" value="2"/>
</dbReference>
<dbReference type="PANTHER" id="PTHR45829:SF4">
    <property type="entry name" value="MITOCHONDRIAL CARRIER PROTEIN RIM2"/>
    <property type="match status" value="1"/>
</dbReference>
<evidence type="ECO:0000256" key="9">
    <source>
        <dbReference type="PROSITE-ProRule" id="PRU00282"/>
    </source>
</evidence>
<keyword evidence="7" id="KW-0496">Mitochondrion</keyword>
<organism evidence="12 13">
    <name type="scientific">Austropuccinia psidii MF-1</name>
    <dbReference type="NCBI Taxonomy" id="1389203"/>
    <lineage>
        <taxon>Eukaryota</taxon>
        <taxon>Fungi</taxon>
        <taxon>Dikarya</taxon>
        <taxon>Basidiomycota</taxon>
        <taxon>Pucciniomycotina</taxon>
        <taxon>Pucciniomycetes</taxon>
        <taxon>Pucciniales</taxon>
        <taxon>Sphaerophragmiaceae</taxon>
        <taxon>Austropuccinia</taxon>
    </lineage>
</organism>
<evidence type="ECO:0000256" key="6">
    <source>
        <dbReference type="ARBA" id="ARBA00022989"/>
    </source>
</evidence>
<keyword evidence="8 9" id="KW-0472">Membrane</keyword>
<dbReference type="InterPro" id="IPR023395">
    <property type="entry name" value="MCP_dom_sf"/>
</dbReference>
<evidence type="ECO:0000256" key="8">
    <source>
        <dbReference type="ARBA" id="ARBA00023136"/>
    </source>
</evidence>
<feature type="repeat" description="Solcar" evidence="9">
    <location>
        <begin position="237"/>
        <end position="363"/>
    </location>
</feature>
<feature type="compositionally biased region" description="Low complexity" evidence="11">
    <location>
        <begin position="74"/>
        <end position="101"/>
    </location>
</feature>
<feature type="region of interest" description="Disordered" evidence="11">
    <location>
        <begin position="274"/>
        <end position="295"/>
    </location>
</feature>
<feature type="repeat" description="Solcar" evidence="9">
    <location>
        <begin position="108"/>
        <end position="225"/>
    </location>
</feature>
<keyword evidence="2 10" id="KW-0813">Transport</keyword>
<dbReference type="PROSITE" id="PS50920">
    <property type="entry name" value="SOLCAR"/>
    <property type="match status" value="3"/>
</dbReference>
<comment type="similarity">
    <text evidence="10">Belongs to the mitochondrial carrier (TC 2.A.29) family.</text>
</comment>
<dbReference type="InterPro" id="IPR002067">
    <property type="entry name" value="MCP"/>
</dbReference>
<evidence type="ECO:0000256" key="10">
    <source>
        <dbReference type="RuleBase" id="RU000488"/>
    </source>
</evidence>
<dbReference type="Proteomes" id="UP000765509">
    <property type="component" value="Unassembled WGS sequence"/>
</dbReference>
<dbReference type="InterPro" id="IPR018108">
    <property type="entry name" value="MCP_transmembrane"/>
</dbReference>